<gene>
    <name evidence="1" type="ORF">Aam_039_012</name>
</gene>
<name>A0A0D6PEG2_9PROT</name>
<sequence length="315" mass="36120">MNEIRVIPTETAASEEDVISADFQARHWDFPERGAIRVGSEEHYRMFTALLGATYNPYKPAVLDWPKLEPETLQRITSLPIWDIAVQTEIKAAARIAFFAQTVPHEALRAALLHMSGEEARHKDVLSRLVGAYDIPMKPEPYYALPNDAEWGWLVTGFSECVDSFFAYGLFEMAKRSGYFPEKLVETFEPVVQEEGRHILFFANWLAWHRANLPWHKRIWFELKVWAVWGFLIYERIGIAKDVDGLEGADANFTMNGSAAISDEMDLHTLLAICLEEDKKRMAGYDSRLRRPTTMPFLGRIGLTALRLKKRITGR</sequence>
<dbReference type="STRING" id="1120923.SAMN02746095_01450"/>
<protein>
    <recommendedName>
        <fullName evidence="3">Ferritin-like domain-containing protein</fullName>
    </recommendedName>
</protein>
<dbReference type="InterPro" id="IPR009078">
    <property type="entry name" value="Ferritin-like_SF"/>
</dbReference>
<keyword evidence="2" id="KW-1185">Reference proteome</keyword>
<dbReference type="AlphaFoldDB" id="A0A0D6PEG2"/>
<dbReference type="SUPFAM" id="SSF47240">
    <property type="entry name" value="Ferritin-like"/>
    <property type="match status" value="1"/>
</dbReference>
<reference evidence="1 2" key="1">
    <citation type="submission" date="2012-11" db="EMBL/GenBank/DDBJ databases">
        <title>Whole genome sequence of Acidocella aminolytica 101 = DSM 11237.</title>
        <authorList>
            <person name="Azuma Y."/>
            <person name="Higashiura N."/>
            <person name="Hirakawa H."/>
            <person name="Matsushita K."/>
        </authorList>
    </citation>
    <scope>NUCLEOTIDE SEQUENCE [LARGE SCALE GENOMIC DNA]</scope>
    <source>
        <strain evidence="2">101 / DSM 11237</strain>
    </source>
</reference>
<evidence type="ECO:0000313" key="2">
    <source>
        <dbReference type="Proteomes" id="UP000032668"/>
    </source>
</evidence>
<organism evidence="1 2">
    <name type="scientific">Acidocella aminolytica 101 = DSM 11237</name>
    <dbReference type="NCBI Taxonomy" id="1120923"/>
    <lineage>
        <taxon>Bacteria</taxon>
        <taxon>Pseudomonadati</taxon>
        <taxon>Pseudomonadota</taxon>
        <taxon>Alphaproteobacteria</taxon>
        <taxon>Acetobacterales</taxon>
        <taxon>Acidocellaceae</taxon>
        <taxon>Acidocella</taxon>
    </lineage>
</organism>
<evidence type="ECO:0008006" key="3">
    <source>
        <dbReference type="Google" id="ProtNLM"/>
    </source>
</evidence>
<dbReference type="Proteomes" id="UP000032668">
    <property type="component" value="Unassembled WGS sequence"/>
</dbReference>
<accession>A0A0D6PEG2</accession>
<dbReference type="RefSeq" id="WP_048878588.1">
    <property type="nucleotide sequence ID" value="NZ_BANC01000039.1"/>
</dbReference>
<proteinExistence type="predicted"/>
<dbReference type="EMBL" id="BANC01000039">
    <property type="protein sequence ID" value="GAN80130.1"/>
    <property type="molecule type" value="Genomic_DNA"/>
</dbReference>
<comment type="caution">
    <text evidence="1">The sequence shown here is derived from an EMBL/GenBank/DDBJ whole genome shotgun (WGS) entry which is preliminary data.</text>
</comment>
<evidence type="ECO:0000313" key="1">
    <source>
        <dbReference type="EMBL" id="GAN80130.1"/>
    </source>
</evidence>
<dbReference type="OrthoDB" id="529857at2"/>